<dbReference type="InterPro" id="IPR008693">
    <property type="entry name" value="MmpS"/>
</dbReference>
<dbReference type="Pfam" id="PF05423">
    <property type="entry name" value="Mycobact_memb"/>
    <property type="match status" value="1"/>
</dbReference>
<dbReference type="Proteomes" id="UP000035034">
    <property type="component" value="Unassembled WGS sequence"/>
</dbReference>
<comment type="caution">
    <text evidence="9">The sequence shown here is derived from an EMBL/GenBank/DDBJ whole genome shotgun (WGS) entry which is preliminary data.</text>
</comment>
<dbReference type="OrthoDB" id="4555598at2"/>
<comment type="subcellular location">
    <subcellularLocation>
        <location evidence="1">Cell membrane</location>
    </subcellularLocation>
</comment>
<dbReference type="eggNOG" id="ENOG503443S">
    <property type="taxonomic scope" value="Bacteria"/>
</dbReference>
<proteinExistence type="inferred from homology"/>
<feature type="region of interest" description="Disordered" evidence="7">
    <location>
        <begin position="1"/>
        <end position="22"/>
    </location>
</feature>
<evidence type="ECO:0000256" key="5">
    <source>
        <dbReference type="ARBA" id="ARBA00022989"/>
    </source>
</evidence>
<dbReference type="EMBL" id="BAEH01000106">
    <property type="protein sequence ID" value="GAB20195.1"/>
    <property type="molecule type" value="Genomic_DNA"/>
</dbReference>
<organism evidence="9 10">
    <name type="scientific">Gordonia effusa NBRC 100432</name>
    <dbReference type="NCBI Taxonomy" id="1077974"/>
    <lineage>
        <taxon>Bacteria</taxon>
        <taxon>Bacillati</taxon>
        <taxon>Actinomycetota</taxon>
        <taxon>Actinomycetes</taxon>
        <taxon>Mycobacteriales</taxon>
        <taxon>Gordoniaceae</taxon>
        <taxon>Gordonia</taxon>
    </lineage>
</organism>
<name>H0R544_9ACTN</name>
<reference evidence="9 10" key="1">
    <citation type="submission" date="2011-12" db="EMBL/GenBank/DDBJ databases">
        <title>Whole genome shotgun sequence of Gordonia effusa NBRC 100432.</title>
        <authorList>
            <person name="Yoshida I."/>
            <person name="Takarada H."/>
            <person name="Hosoyama A."/>
            <person name="Tsuchikane K."/>
            <person name="Katsumata H."/>
            <person name="Yamazaki S."/>
            <person name="Fujita N."/>
        </authorList>
    </citation>
    <scope>NUCLEOTIDE SEQUENCE [LARGE SCALE GENOMIC DNA]</scope>
    <source>
        <strain evidence="9 10">NBRC 100432</strain>
    </source>
</reference>
<keyword evidence="5 8" id="KW-1133">Transmembrane helix</keyword>
<evidence type="ECO:0000256" key="3">
    <source>
        <dbReference type="ARBA" id="ARBA00022475"/>
    </source>
</evidence>
<dbReference type="STRING" id="1077974.GOEFS_106_00930"/>
<accession>H0R544</accession>
<keyword evidence="6 8" id="KW-0472">Membrane</keyword>
<dbReference type="RefSeq" id="WP_007319530.1">
    <property type="nucleotide sequence ID" value="NZ_BAEH01000106.1"/>
</dbReference>
<sequence length="164" mass="16959">MTNPPPPQPYPGQPYPQQPYPAPPKKKAKWPWILLALVVVFLALVGGCVALVGGAANEVANEIDKQSNSEVVVTYKVTGDGGKASITYTGTDTNMGQDTAASLPWEKKVTLKGFAKLASVSASNDFDAAASTKITCEVLVDGKVKFTQTGTGPGATASCSGSVD</sequence>
<evidence type="ECO:0000256" key="7">
    <source>
        <dbReference type="SAM" id="MobiDB-lite"/>
    </source>
</evidence>
<evidence type="ECO:0000256" key="6">
    <source>
        <dbReference type="ARBA" id="ARBA00023136"/>
    </source>
</evidence>
<dbReference type="GO" id="GO:0005886">
    <property type="term" value="C:plasma membrane"/>
    <property type="evidence" value="ECO:0007669"/>
    <property type="project" value="UniProtKB-SubCell"/>
</dbReference>
<evidence type="ECO:0000313" key="10">
    <source>
        <dbReference type="Proteomes" id="UP000035034"/>
    </source>
</evidence>
<dbReference type="AlphaFoldDB" id="H0R544"/>
<feature type="transmembrane region" description="Helical" evidence="8">
    <location>
        <begin position="32"/>
        <end position="56"/>
    </location>
</feature>
<evidence type="ECO:0000256" key="8">
    <source>
        <dbReference type="SAM" id="Phobius"/>
    </source>
</evidence>
<evidence type="ECO:0000256" key="4">
    <source>
        <dbReference type="ARBA" id="ARBA00022692"/>
    </source>
</evidence>
<dbReference type="InterPro" id="IPR038468">
    <property type="entry name" value="MmpS_C"/>
</dbReference>
<dbReference type="Gene3D" id="2.60.40.2880">
    <property type="entry name" value="MmpS1-5, C-terminal soluble domain"/>
    <property type="match status" value="1"/>
</dbReference>
<evidence type="ECO:0000256" key="2">
    <source>
        <dbReference type="ARBA" id="ARBA00007531"/>
    </source>
</evidence>
<protein>
    <recommendedName>
        <fullName evidence="11">MmpS family membrane protein</fullName>
    </recommendedName>
</protein>
<keyword evidence="3" id="KW-1003">Cell membrane</keyword>
<gene>
    <name evidence="9" type="ORF">GOEFS_106_00930</name>
</gene>
<evidence type="ECO:0000313" key="9">
    <source>
        <dbReference type="EMBL" id="GAB20195.1"/>
    </source>
</evidence>
<evidence type="ECO:0000256" key="1">
    <source>
        <dbReference type="ARBA" id="ARBA00004236"/>
    </source>
</evidence>
<keyword evidence="4 8" id="KW-0812">Transmembrane</keyword>
<keyword evidence="10" id="KW-1185">Reference proteome</keyword>
<evidence type="ECO:0008006" key="11">
    <source>
        <dbReference type="Google" id="ProtNLM"/>
    </source>
</evidence>
<comment type="similarity">
    <text evidence="2">Belongs to the MmpS family.</text>
</comment>